<evidence type="ECO:0000313" key="2">
    <source>
        <dbReference type="EMBL" id="APT85544.1"/>
    </source>
</evidence>
<reference evidence="2 3" key="1">
    <citation type="submission" date="2014-08" db="EMBL/GenBank/DDBJ databases">
        <title>Complete genome sequence of Corynebacterium aquilae S-613T(T) (=DSM 44791(T)), isolated from the choana of a healthy golden eagle.</title>
        <authorList>
            <person name="Ruckert C."/>
            <person name="Albersmeier A."/>
            <person name="Winkler A."/>
            <person name="Kalinowski J."/>
        </authorList>
    </citation>
    <scope>NUCLEOTIDE SEQUENCE [LARGE SCALE GENOMIC DNA]</scope>
    <source>
        <strain evidence="2 3">S-613</strain>
    </source>
</reference>
<sequence length="264" mass="27431">MCGVNGPELEGAENHHLPPVPSQRELKFIDAAAKDILPVDPTPSLEEIAAQPDVAEQGAPGPAPQQPPRPLRVIVIGNDSALSAVATRLMRADIMWVELAYVPTDPASPAAQVLGLPDTPSQCLVQAVKGDAKPMPLIRDDAGIALMGAATITQAGAGQLTGEIVIDNDVLISHHAQTGLFGRAKKTGPKGARIVPTTDAPGLAGVALHNEDLTADASSVLTGRAAQAGGPALTVTVDGIQRPRSVEKVTFYRHLRDAQVVRPD</sequence>
<dbReference type="SUPFAM" id="SSF111331">
    <property type="entry name" value="NAD kinase/diacylglycerol kinase-like"/>
    <property type="match status" value="1"/>
</dbReference>
<keyword evidence="3" id="KW-1185">Reference proteome</keyword>
<dbReference type="EMBL" id="CP009245">
    <property type="protein sequence ID" value="APT85544.1"/>
    <property type="molecule type" value="Genomic_DNA"/>
</dbReference>
<dbReference type="InterPro" id="IPR016064">
    <property type="entry name" value="NAD/diacylglycerol_kinase_sf"/>
</dbReference>
<organism evidence="2 3">
    <name type="scientific">Corynebacterium aquilae DSM 44791</name>
    <dbReference type="NCBI Taxonomy" id="1431546"/>
    <lineage>
        <taxon>Bacteria</taxon>
        <taxon>Bacillati</taxon>
        <taxon>Actinomycetota</taxon>
        <taxon>Actinomycetes</taxon>
        <taxon>Mycobacteriales</taxon>
        <taxon>Corynebacteriaceae</taxon>
        <taxon>Corynebacterium</taxon>
    </lineage>
</organism>
<evidence type="ECO:0000313" key="3">
    <source>
        <dbReference type="Proteomes" id="UP000185478"/>
    </source>
</evidence>
<dbReference type="AlphaFoldDB" id="A0A1L7CI62"/>
<accession>A0A1L7CI62</accession>
<protein>
    <submittedName>
        <fullName evidence="2">Uncharacterized protein</fullName>
    </submittedName>
</protein>
<name>A0A1L7CI62_9CORY</name>
<dbReference type="STRING" id="1431546.CAQU_11340"/>
<dbReference type="KEGG" id="caqu:CAQU_11340"/>
<dbReference type="Proteomes" id="UP000185478">
    <property type="component" value="Chromosome"/>
</dbReference>
<dbReference type="OrthoDB" id="5189801at2"/>
<proteinExistence type="predicted"/>
<feature type="region of interest" description="Disordered" evidence="1">
    <location>
        <begin position="1"/>
        <end position="20"/>
    </location>
</feature>
<gene>
    <name evidence="2" type="ORF">CAQU_11340</name>
</gene>
<evidence type="ECO:0000256" key="1">
    <source>
        <dbReference type="SAM" id="MobiDB-lite"/>
    </source>
</evidence>